<sequence>MASVPKGKCAKKPLHITFPKTHPDKLASDYKESQVMSKMDKLYPEFDVVRQDDPHSTLAALQINLRQTEKLLRQKRRSHAKAKKDLNEQWMELANKEKTLRDNFLHFNLFVRENMEKRERASNKISDDKALLEQRQSEIDRLQENYNEIQKAKVAMDAKIRQYHCYEVYLDEVVEHSGEFQNIQELINRYLSLLSARNQLTQFQEENLVDLENARTDMMKIIEEKNLVIMGLNNQIASLQARFENANIKSLECEQLVTRIKNSAVHIMNEIDEVKSSLWNVYVHMAQSKKHPVKIKKDNVEEQALYIKRTLTELSKINNILRKPGKLSKMKTKST</sequence>
<gene>
    <name evidence="4" type="ORF">NQ315_015282</name>
</gene>
<feature type="coiled-coil region" evidence="2">
    <location>
        <begin position="58"/>
        <end position="85"/>
    </location>
</feature>
<evidence type="ECO:0000256" key="2">
    <source>
        <dbReference type="SAM" id="Coils"/>
    </source>
</evidence>
<reference evidence="4 5" key="1">
    <citation type="journal article" date="2023" name="Insect Mol. Biol.">
        <title>Genome sequencing provides insights into the evolution of gene families encoding plant cell wall-degrading enzymes in longhorned beetles.</title>
        <authorList>
            <person name="Shin N.R."/>
            <person name="Okamura Y."/>
            <person name="Kirsch R."/>
            <person name="Pauchet Y."/>
        </authorList>
    </citation>
    <scope>NUCLEOTIDE SEQUENCE [LARGE SCALE GENOMIC DNA]</scope>
    <source>
        <strain evidence="4">EAD_L_NR</strain>
    </source>
</reference>
<keyword evidence="5" id="KW-1185">Reference proteome</keyword>
<accession>A0AAV8VAP4</accession>
<comment type="caution">
    <text evidence="4">The sequence shown here is derived from an EMBL/GenBank/DDBJ whole genome shotgun (WGS) entry which is preliminary data.</text>
</comment>
<feature type="coiled-coil region" evidence="2">
    <location>
        <begin position="125"/>
        <end position="159"/>
    </location>
</feature>
<dbReference type="GO" id="GO:0005856">
    <property type="term" value="C:cytoskeleton"/>
    <property type="evidence" value="ECO:0007669"/>
    <property type="project" value="UniProtKB-ARBA"/>
</dbReference>
<evidence type="ECO:0000313" key="4">
    <source>
        <dbReference type="EMBL" id="KAJ8911279.1"/>
    </source>
</evidence>
<proteinExistence type="predicted"/>
<dbReference type="Pfam" id="PF13863">
    <property type="entry name" value="DUF4200"/>
    <property type="match status" value="1"/>
</dbReference>
<evidence type="ECO:0000256" key="1">
    <source>
        <dbReference type="ARBA" id="ARBA00023054"/>
    </source>
</evidence>
<keyword evidence="1 2" id="KW-0175">Coiled coil</keyword>
<evidence type="ECO:0000259" key="3">
    <source>
        <dbReference type="Pfam" id="PF13863"/>
    </source>
</evidence>
<dbReference type="AlphaFoldDB" id="A0AAV8VAP4"/>
<dbReference type="PANTHER" id="PTHR21683">
    <property type="entry name" value="COILED-COIL DOMAIN-CONTAINING PROTEIN 42 LIKE-2-LIKE-RELATED"/>
    <property type="match status" value="1"/>
</dbReference>
<name>A0AAV8VAP4_9CUCU</name>
<dbReference type="InterPro" id="IPR051147">
    <property type="entry name" value="CFAP_domain-containing"/>
</dbReference>
<dbReference type="Proteomes" id="UP001159042">
    <property type="component" value="Unassembled WGS sequence"/>
</dbReference>
<organism evidence="4 5">
    <name type="scientific">Exocentrus adspersus</name>
    <dbReference type="NCBI Taxonomy" id="1586481"/>
    <lineage>
        <taxon>Eukaryota</taxon>
        <taxon>Metazoa</taxon>
        <taxon>Ecdysozoa</taxon>
        <taxon>Arthropoda</taxon>
        <taxon>Hexapoda</taxon>
        <taxon>Insecta</taxon>
        <taxon>Pterygota</taxon>
        <taxon>Neoptera</taxon>
        <taxon>Endopterygota</taxon>
        <taxon>Coleoptera</taxon>
        <taxon>Polyphaga</taxon>
        <taxon>Cucujiformia</taxon>
        <taxon>Chrysomeloidea</taxon>
        <taxon>Cerambycidae</taxon>
        <taxon>Lamiinae</taxon>
        <taxon>Acanthocinini</taxon>
        <taxon>Exocentrus</taxon>
    </lineage>
</organism>
<feature type="domain" description="DUF4200" evidence="3">
    <location>
        <begin position="65"/>
        <end position="175"/>
    </location>
</feature>
<dbReference type="PANTHER" id="PTHR21683:SF2">
    <property type="entry name" value="COILED-COIL DOMAIN-CONTAINING PROTEIN 42 LIKE-2-LIKE"/>
    <property type="match status" value="1"/>
</dbReference>
<evidence type="ECO:0000313" key="5">
    <source>
        <dbReference type="Proteomes" id="UP001159042"/>
    </source>
</evidence>
<feature type="coiled-coil region" evidence="2">
    <location>
        <begin position="222"/>
        <end position="249"/>
    </location>
</feature>
<dbReference type="InterPro" id="IPR025252">
    <property type="entry name" value="DUF4200"/>
</dbReference>
<dbReference type="EMBL" id="JANEYG010000203">
    <property type="protein sequence ID" value="KAJ8911279.1"/>
    <property type="molecule type" value="Genomic_DNA"/>
</dbReference>
<protein>
    <recommendedName>
        <fullName evidence="3">DUF4200 domain-containing protein</fullName>
    </recommendedName>
</protein>